<dbReference type="SUPFAM" id="SSF50475">
    <property type="entry name" value="FMN-binding split barrel"/>
    <property type="match status" value="1"/>
</dbReference>
<dbReference type="Gene3D" id="2.30.110.10">
    <property type="entry name" value="Electron Transport, Fmn-binding Protein, Chain A"/>
    <property type="match status" value="1"/>
</dbReference>
<dbReference type="RefSeq" id="WP_305024215.1">
    <property type="nucleotide sequence ID" value="NZ_JAUQTB010000005.1"/>
</dbReference>
<dbReference type="Pfam" id="PF12900">
    <property type="entry name" value="Pyridox_ox_2"/>
    <property type="match status" value="1"/>
</dbReference>
<dbReference type="PANTHER" id="PTHR34071">
    <property type="entry name" value="5-NITROIMIDAZOLE ANTIBIOTICS RESISTANCE PROTEIN, NIMA-FAMILY-RELATED PROTEIN-RELATED"/>
    <property type="match status" value="1"/>
</dbReference>
<evidence type="ECO:0000313" key="2">
    <source>
        <dbReference type="Proteomes" id="UP001240171"/>
    </source>
</evidence>
<name>A0ABT9CDS3_9BACL</name>
<evidence type="ECO:0000313" key="1">
    <source>
        <dbReference type="EMBL" id="MDO7907015.1"/>
    </source>
</evidence>
<gene>
    <name evidence="1" type="ORF">Q5741_11370</name>
</gene>
<dbReference type="InterPro" id="IPR012349">
    <property type="entry name" value="Split_barrel_FMN-bd"/>
</dbReference>
<accession>A0ABT9CDS3</accession>
<protein>
    <submittedName>
        <fullName evidence="1">Pyridoxamine 5'-phosphate oxidase family protein</fullName>
    </submittedName>
</protein>
<proteinExistence type="predicted"/>
<dbReference type="InterPro" id="IPR024747">
    <property type="entry name" value="Pyridox_Oxase-rel"/>
</dbReference>
<reference evidence="1 2" key="1">
    <citation type="submission" date="2023-07" db="EMBL/GenBank/DDBJ databases">
        <title>Paenibacillus sp. JX-17 nov. isolated from soil.</title>
        <authorList>
            <person name="Wan Y."/>
            <person name="Liu B."/>
        </authorList>
    </citation>
    <scope>NUCLEOTIDE SEQUENCE [LARGE SCALE GENOMIC DNA]</scope>
    <source>
        <strain evidence="1 2">JX-17</strain>
    </source>
</reference>
<sequence length="206" mass="23147">MRRQEFSMEEEQELTAFLQEQTFGFLGTVTPDGEPRVTPLNFVYDQGIFYFHGSLAGEKMKNIRSHDRVSFTVAEEFSLIPSYYSDPEMACPATSYFKSVAAVGTARPVQDAAEKAHALGLFMAKLQPEGGYAPIDASDSRYAPRLKSVSVVAIVPERISAKFKFGQNLKTEAREQIASQLEERARGKDMETARLMRQFCPFHAKE</sequence>
<comment type="caution">
    <text evidence="1">The sequence shown here is derived from an EMBL/GenBank/DDBJ whole genome shotgun (WGS) entry which is preliminary data.</text>
</comment>
<dbReference type="PANTHER" id="PTHR34071:SF2">
    <property type="entry name" value="FLAVIN-NUCLEOTIDE-BINDING PROTEIN"/>
    <property type="match status" value="1"/>
</dbReference>
<dbReference type="Proteomes" id="UP001240171">
    <property type="component" value="Unassembled WGS sequence"/>
</dbReference>
<dbReference type="EMBL" id="JAUQTB010000005">
    <property type="protein sequence ID" value="MDO7907015.1"/>
    <property type="molecule type" value="Genomic_DNA"/>
</dbReference>
<organism evidence="1 2">
    <name type="scientific">Paenibacillus lacisoli</name>
    <dbReference type="NCBI Taxonomy" id="3064525"/>
    <lineage>
        <taxon>Bacteria</taxon>
        <taxon>Bacillati</taxon>
        <taxon>Bacillota</taxon>
        <taxon>Bacilli</taxon>
        <taxon>Bacillales</taxon>
        <taxon>Paenibacillaceae</taxon>
        <taxon>Paenibacillus</taxon>
    </lineage>
</organism>
<keyword evidence="2" id="KW-1185">Reference proteome</keyword>